<protein>
    <submittedName>
        <fullName evidence="1">Putative methionine biosynthesis protein MetW</fullName>
    </submittedName>
</protein>
<gene>
    <name evidence="1" type="ORF">LBBP_00087</name>
</gene>
<organism evidence="1">
    <name type="scientific">Leptospira borgpetersenii serovar Ballum</name>
    <dbReference type="NCBI Taxonomy" id="280505"/>
    <lineage>
        <taxon>Bacteria</taxon>
        <taxon>Pseudomonadati</taxon>
        <taxon>Spirochaetota</taxon>
        <taxon>Spirochaetia</taxon>
        <taxon>Leptospirales</taxon>
        <taxon>Leptospiraceae</taxon>
        <taxon>Leptospira</taxon>
    </lineage>
</organism>
<dbReference type="SUPFAM" id="SSF53335">
    <property type="entry name" value="S-adenosyl-L-methionine-dependent methyltransferases"/>
    <property type="match status" value="1"/>
</dbReference>
<dbReference type="AlphaFoldDB" id="A0A0S2ILV7"/>
<accession>A0A0S2ILV7</accession>
<dbReference type="Gene3D" id="3.40.50.150">
    <property type="entry name" value="Vaccinia Virus protein VP39"/>
    <property type="match status" value="1"/>
</dbReference>
<evidence type="ECO:0000313" key="2">
    <source>
        <dbReference type="Proteomes" id="UP000058857"/>
    </source>
</evidence>
<name>A0A0S2ILV7_LEPBO</name>
<dbReference type="PATRIC" id="fig|280505.15.peg.80"/>
<dbReference type="Proteomes" id="UP000058857">
    <property type="component" value="Chromosome 1"/>
</dbReference>
<proteinExistence type="predicted"/>
<dbReference type="Pfam" id="PF13489">
    <property type="entry name" value="Methyltransf_23"/>
    <property type="match status" value="1"/>
</dbReference>
<dbReference type="PANTHER" id="PTHR43861:SF6">
    <property type="entry name" value="METHYLTRANSFERASE TYPE 11"/>
    <property type="match status" value="1"/>
</dbReference>
<dbReference type="PANTHER" id="PTHR43861">
    <property type="entry name" value="TRANS-ACONITATE 2-METHYLTRANSFERASE-RELATED"/>
    <property type="match status" value="1"/>
</dbReference>
<dbReference type="InterPro" id="IPR029063">
    <property type="entry name" value="SAM-dependent_MTases_sf"/>
</dbReference>
<evidence type="ECO:0000313" key="1">
    <source>
        <dbReference type="EMBL" id="ALO24461.1"/>
    </source>
</evidence>
<sequence length="307" mass="34959">MYFFLAFSTSTEDIENSTIPLGALLNQTCYLCSSTKNSTVFVENGIDIVRCSSCGHVFSTYEQEEHYEGYWDDDSSYDLDWWDYAHREIYQDFIKRFLTAPSGKILDVGCGLGFFVKRIENQKPGWETIGYEISEKAVQFARDKNGLKNVFSGIVQNSGIAKDSLDIITLWDVIEHIPKPHNLLEYLYSLLKPGGILFLQTPNFPIQLFKAKLKVALKGIQPNGHYLEAKDHINDYTEKTMRMLAKQTGFVDCKFTILKPIASISGSQGSSFGPLFKKVYYYATKAVWLLSFKTMNLNNTLFAVLKK</sequence>
<dbReference type="CDD" id="cd02440">
    <property type="entry name" value="AdoMet_MTases"/>
    <property type="match status" value="1"/>
</dbReference>
<reference evidence="1 2" key="1">
    <citation type="journal article" date="2015" name="PLoS Negl. Trop. Dis.">
        <title>Distribution of Plasmids in Distinct Leptospira Pathogenic Species.</title>
        <authorList>
            <person name="Wang Y."/>
            <person name="Zhuang X."/>
            <person name="Zhong Y."/>
            <person name="Zhang C."/>
            <person name="Zhang Y."/>
            <person name="Zeng L."/>
            <person name="Zhu Y."/>
            <person name="He P."/>
            <person name="Dong K."/>
            <person name="Pal U."/>
            <person name="Guo X."/>
            <person name="Qin J."/>
        </authorList>
    </citation>
    <scope>NUCLEOTIDE SEQUENCE [LARGE SCALE GENOMIC DNA]</scope>
    <source>
        <strain evidence="1 2">56604</strain>
    </source>
</reference>
<dbReference type="EMBL" id="CP012029">
    <property type="protein sequence ID" value="ALO24461.1"/>
    <property type="molecule type" value="Genomic_DNA"/>
</dbReference>